<keyword evidence="2" id="KW-1133">Transmembrane helix</keyword>
<reference evidence="3 4" key="1">
    <citation type="journal article" date="2016" name="Nat. Commun.">
        <title>Thousands of microbial genomes shed light on interconnected biogeochemical processes in an aquifer system.</title>
        <authorList>
            <person name="Anantharaman K."/>
            <person name="Brown C.T."/>
            <person name="Hug L.A."/>
            <person name="Sharon I."/>
            <person name="Castelle C.J."/>
            <person name="Probst A.J."/>
            <person name="Thomas B.C."/>
            <person name="Singh A."/>
            <person name="Wilkins M.J."/>
            <person name="Karaoz U."/>
            <person name="Brodie E.L."/>
            <person name="Williams K.H."/>
            <person name="Hubbard S.S."/>
            <person name="Banfield J.F."/>
        </authorList>
    </citation>
    <scope>NUCLEOTIDE SEQUENCE [LARGE SCALE GENOMIC DNA]</scope>
</reference>
<dbReference type="STRING" id="1802229.A2401_01130"/>
<name>A0A1G2JBY8_9BACT</name>
<keyword evidence="2" id="KW-0812">Transmembrane</keyword>
<comment type="caution">
    <text evidence="3">The sequence shown here is derived from an EMBL/GenBank/DDBJ whole genome shotgun (WGS) entry which is preliminary data.</text>
</comment>
<evidence type="ECO:0000256" key="1">
    <source>
        <dbReference type="SAM" id="MobiDB-lite"/>
    </source>
</evidence>
<dbReference type="AlphaFoldDB" id="A0A1G2JBY8"/>
<sequence>MDNNQNNNNDMGGKMMWIMMLCCIAPILFIFLSGAIASRGNWITIVITGIFVIGYLVIMNKMHSSHGHKSVKGKSDDSHNSHGHGCH</sequence>
<proteinExistence type="predicted"/>
<dbReference type="EMBL" id="MHPP01000014">
    <property type="protein sequence ID" value="OGZ84635.1"/>
    <property type="molecule type" value="Genomic_DNA"/>
</dbReference>
<dbReference type="Proteomes" id="UP000177751">
    <property type="component" value="Unassembled WGS sequence"/>
</dbReference>
<evidence type="ECO:0000313" key="4">
    <source>
        <dbReference type="Proteomes" id="UP000177751"/>
    </source>
</evidence>
<feature type="transmembrane region" description="Helical" evidence="2">
    <location>
        <begin position="16"/>
        <end position="36"/>
    </location>
</feature>
<gene>
    <name evidence="3" type="ORF">A2401_01130</name>
</gene>
<evidence type="ECO:0008006" key="5">
    <source>
        <dbReference type="Google" id="ProtNLM"/>
    </source>
</evidence>
<keyword evidence="2" id="KW-0472">Membrane</keyword>
<evidence type="ECO:0000256" key="2">
    <source>
        <dbReference type="SAM" id="Phobius"/>
    </source>
</evidence>
<evidence type="ECO:0000313" key="3">
    <source>
        <dbReference type="EMBL" id="OGZ84635.1"/>
    </source>
</evidence>
<feature type="transmembrane region" description="Helical" evidence="2">
    <location>
        <begin position="42"/>
        <end position="59"/>
    </location>
</feature>
<organism evidence="3 4">
    <name type="scientific">Candidatus Staskawiczbacteria bacterium RIFOXYC1_FULL_38_18</name>
    <dbReference type="NCBI Taxonomy" id="1802229"/>
    <lineage>
        <taxon>Bacteria</taxon>
        <taxon>Candidatus Staskawicziibacteriota</taxon>
    </lineage>
</organism>
<feature type="region of interest" description="Disordered" evidence="1">
    <location>
        <begin position="66"/>
        <end position="87"/>
    </location>
</feature>
<protein>
    <recommendedName>
        <fullName evidence="5">DUF2933 domain-containing protein</fullName>
    </recommendedName>
</protein>
<accession>A0A1G2JBY8</accession>